<dbReference type="EMBL" id="JAZGZP010000006">
    <property type="protein sequence ID" value="MFK7000214.1"/>
    <property type="molecule type" value="Genomic_DNA"/>
</dbReference>
<gene>
    <name evidence="1" type="ORF">V3I07_04820</name>
</gene>
<comment type="caution">
    <text evidence="1">The sequence shown here is derived from an EMBL/GenBank/DDBJ whole genome shotgun (WGS) entry which is preliminary data.</text>
</comment>
<protein>
    <submittedName>
        <fullName evidence="1">Uncharacterized protein</fullName>
    </submittedName>
</protein>
<name>A0ABW8P987_9FLAO</name>
<dbReference type="Proteomes" id="UP001621706">
    <property type="component" value="Unassembled WGS sequence"/>
</dbReference>
<proteinExistence type="predicted"/>
<sequence>MQVGPMPKEIKKETTGFKGEISMIKASIPNFGNQKVRVYFYVKKLANEAYSAAHEYYSDTTTDANGNINKPIIFDDRLKSEFKLGNGENAFLKVGFVGLLGDKPYYFKKPKYSAKDVEIQLTTKRQLLDLYFEYGGRRVLETDKVPYDAKKKTPLTLVAHTRNMAGEEIKFTMHKLGEDSSLEDFSAAKVNQDGIAKLGFTMKDVNQLKKGEAETYFAGIEGFSVKHIKNRTLVLQVGAKWDSADIFDENDVQLVWGAKVSKEFRLKLLKICSELWGESRKYEMANGLMAVMNIETASKFESSKIELVSYKDSKGKIKKKYEVLSKDKIMKLNENFKGAVGLIQFTQDSINALNVEYSLDLTKRK</sequence>
<evidence type="ECO:0000313" key="1">
    <source>
        <dbReference type="EMBL" id="MFK7000214.1"/>
    </source>
</evidence>
<organism evidence="1 2">
    <name type="scientific">Flavobacterium oreochromis</name>
    <dbReference type="NCBI Taxonomy" id="2906078"/>
    <lineage>
        <taxon>Bacteria</taxon>
        <taxon>Pseudomonadati</taxon>
        <taxon>Bacteroidota</taxon>
        <taxon>Flavobacteriia</taxon>
        <taxon>Flavobacteriales</taxon>
        <taxon>Flavobacteriaceae</taxon>
        <taxon>Flavobacterium</taxon>
    </lineage>
</organism>
<accession>A0ABW8P987</accession>
<reference evidence="1 2" key="1">
    <citation type="submission" date="2024-02" db="EMBL/GenBank/DDBJ databases">
        <title>Comparative Genomic Analysis of Flavobacterium Species Causing Columnaris Disease of Freshwater Fish in Thailand: Insights into Virulence and Resistance Mechanisms.</title>
        <authorList>
            <person name="Nguyen D."/>
            <person name="Chokmangmeepisarn P."/>
            <person name="Khianchaikhan K."/>
            <person name="Morishita M."/>
            <person name="Bunnoy A."/>
            <person name="Rodkhum C."/>
        </authorList>
    </citation>
    <scope>NUCLEOTIDE SEQUENCE [LARGE SCALE GENOMIC DNA]</scope>
    <source>
        <strain evidence="1 2">CNRT2201</strain>
    </source>
</reference>
<dbReference type="RefSeq" id="WP_088397765.1">
    <property type="nucleotide sequence ID" value="NZ_JAZGZP010000006.1"/>
</dbReference>
<evidence type="ECO:0000313" key="2">
    <source>
        <dbReference type="Proteomes" id="UP001621706"/>
    </source>
</evidence>
<keyword evidence="2" id="KW-1185">Reference proteome</keyword>